<dbReference type="CTD" id="37633"/>
<dbReference type="InterPro" id="IPR027484">
    <property type="entry name" value="PInositol-4-P-5-kinase_N"/>
</dbReference>
<name>A0A6P3UQ71_BOMIM</name>
<keyword evidence="3" id="KW-0547">Nucleotide-binding</keyword>
<dbReference type="InterPro" id="IPR023610">
    <property type="entry name" value="PInositol-4/5-P-5/4-kinase"/>
</dbReference>
<organism evidence="6 7">
    <name type="scientific">Bombus impatiens</name>
    <name type="common">Bumblebee</name>
    <dbReference type="NCBI Taxonomy" id="132113"/>
    <lineage>
        <taxon>Eukaryota</taxon>
        <taxon>Metazoa</taxon>
        <taxon>Ecdysozoa</taxon>
        <taxon>Arthropoda</taxon>
        <taxon>Hexapoda</taxon>
        <taxon>Insecta</taxon>
        <taxon>Pterygota</taxon>
        <taxon>Neoptera</taxon>
        <taxon>Endopterygota</taxon>
        <taxon>Hymenoptera</taxon>
        <taxon>Apocrita</taxon>
        <taxon>Aculeata</taxon>
        <taxon>Apoidea</taxon>
        <taxon>Anthophila</taxon>
        <taxon>Apidae</taxon>
        <taxon>Bombus</taxon>
        <taxon>Pyrobombus</taxon>
    </lineage>
</organism>
<feature type="compositionally biased region" description="Basic and acidic residues" evidence="4">
    <location>
        <begin position="24"/>
        <end position="42"/>
    </location>
</feature>
<feature type="region of interest" description="Disordered" evidence="4">
    <location>
        <begin position="15"/>
        <end position="73"/>
    </location>
</feature>
<feature type="compositionally biased region" description="Polar residues" evidence="4">
    <location>
        <begin position="43"/>
        <end position="56"/>
    </location>
</feature>
<feature type="region of interest" description="Disordered" evidence="4">
    <location>
        <begin position="647"/>
        <end position="729"/>
    </location>
</feature>
<dbReference type="GO" id="GO:0005886">
    <property type="term" value="C:plasma membrane"/>
    <property type="evidence" value="ECO:0007669"/>
    <property type="project" value="TreeGrafter"/>
</dbReference>
<reference evidence="7" key="1">
    <citation type="submission" date="2025-08" db="UniProtKB">
        <authorList>
            <consortium name="RefSeq"/>
        </authorList>
    </citation>
    <scope>IDENTIFICATION</scope>
</reference>
<comment type="subcellular location">
    <subcellularLocation>
        <location evidence="1">Cytoplasm</location>
    </subcellularLocation>
</comment>
<sequence length="752" mass="82414">MASGDNVDVIEVVETSFSGPAQATEDHLRPEQYADEDSKSTGDKVTTFESSVNQHGTAGPKTPVGVSRNKSERERKIGHRRVGVGGEITYKKIQTTQIMGSIQLGIQHAVGGLASKPERDLLMQDFMTVETTNFPSEGSNHTPAHHFSEFKFKNYAPIAFRYFRDLFGIQPDDFLMSMCSAPLRELSNPGASGSIFYLTDDDEFIIKTVQHKEGEFLQTLLPGYYMNLNQNPRTLLPKFFGLYCYRCNSKNVRLVAMNNLLPSSVKLHQKYDLKGSTYKRKASKSERSKSSPTYKDLDFMEHHPEGIFLEADTYSALVKTIQRDCRVLESFKIMDYSLLVGLHNLDQAAREKAQEQRLSASAEEEVGEVGGESTALTQAEKEREREDRIGASALNRSRSINRQRLVAHSTAMESIQAESEPIDEEDDVPSPGGIPARNARGERLLLFLGIIDILQSYRLKKKLEHTWKSMIHDGDTVSVHRPGFYAQRFQDFMAKTVFKKIPSLDLPEIKGNHRKFRNLVTSYIVFAQTLKHSPSKRKSITRPLRPLDGDFDSTAVPTTGTSTMHATSPTKAGGTLPSTCSTPPPPFDDAVRSNDQTLASGGQLQQGAPTTILTSSLSSAHSKQNKVVHHVTLTKTYHDAVSISDVHLESSGSGSGSGGRETKSSLSVESGGSSRGGGGLTWTPPAGSAEGSTPTWTEGTPSFTESSSSGDAGCPTTPIRGSQRHDDGGRIAATVEEALASLTTEMKILQQE</sequence>
<dbReference type="GO" id="GO:0005737">
    <property type="term" value="C:cytoplasm"/>
    <property type="evidence" value="ECO:0007669"/>
    <property type="project" value="UniProtKB-SubCell"/>
</dbReference>
<evidence type="ECO:0000313" key="6">
    <source>
        <dbReference type="Proteomes" id="UP000515180"/>
    </source>
</evidence>
<dbReference type="CDD" id="cd17301">
    <property type="entry name" value="PIPKc_PIP5KI"/>
    <property type="match status" value="1"/>
</dbReference>
<evidence type="ECO:0000256" key="3">
    <source>
        <dbReference type="PROSITE-ProRule" id="PRU00781"/>
    </source>
</evidence>
<dbReference type="GO" id="GO:0016308">
    <property type="term" value="F:1-phosphatidylinositol-4-phosphate 5-kinase activity"/>
    <property type="evidence" value="ECO:0007669"/>
    <property type="project" value="TreeGrafter"/>
</dbReference>
<feature type="compositionally biased region" description="Polar residues" evidence="4">
    <location>
        <begin position="690"/>
        <end position="710"/>
    </location>
</feature>
<protein>
    <submittedName>
        <fullName evidence="7">Phosphatidylinositol 4-phosphate 5-kinase type-1 alpha isoform X10</fullName>
    </submittedName>
</protein>
<keyword evidence="3" id="KW-0808">Transferase</keyword>
<dbReference type="GO" id="GO:0005524">
    <property type="term" value="F:ATP binding"/>
    <property type="evidence" value="ECO:0007669"/>
    <property type="project" value="UniProtKB-UniRule"/>
</dbReference>
<evidence type="ECO:0000256" key="1">
    <source>
        <dbReference type="ARBA" id="ARBA00004496"/>
    </source>
</evidence>
<dbReference type="Gene3D" id="3.30.810.10">
    <property type="entry name" value="2-Layer Sandwich"/>
    <property type="match status" value="1"/>
</dbReference>
<dbReference type="PANTHER" id="PTHR23086">
    <property type="entry name" value="PHOSPHATIDYLINOSITOL-4-PHOSPHATE 5-KINASE"/>
    <property type="match status" value="1"/>
</dbReference>
<dbReference type="AlphaFoldDB" id="A0A6P3UQ71"/>
<feature type="compositionally biased region" description="Polar residues" evidence="4">
    <location>
        <begin position="555"/>
        <end position="570"/>
    </location>
</feature>
<dbReference type="FunFam" id="3.30.800.10:FF:000001">
    <property type="entry name" value="phosphatidylinositol 4-phosphate 5-kinase type-1 gamma"/>
    <property type="match status" value="1"/>
</dbReference>
<dbReference type="InterPro" id="IPR002498">
    <property type="entry name" value="PInositol-4-P-4/5-kinase_core"/>
</dbReference>
<gene>
    <name evidence="7" type="primary">LOC100748690</name>
</gene>
<feature type="region of interest" description="Disordered" evidence="4">
    <location>
        <begin position="536"/>
        <end position="607"/>
    </location>
</feature>
<keyword evidence="6" id="KW-1185">Reference proteome</keyword>
<feature type="compositionally biased region" description="Basic and acidic residues" evidence="4">
    <location>
        <begin position="379"/>
        <end position="389"/>
    </location>
</feature>
<evidence type="ECO:0000256" key="4">
    <source>
        <dbReference type="SAM" id="MobiDB-lite"/>
    </source>
</evidence>
<dbReference type="GO" id="GO:0046854">
    <property type="term" value="P:phosphatidylinositol phosphate biosynthetic process"/>
    <property type="evidence" value="ECO:0007669"/>
    <property type="project" value="TreeGrafter"/>
</dbReference>
<proteinExistence type="predicted"/>
<dbReference type="Pfam" id="PF01504">
    <property type="entry name" value="PIP5K"/>
    <property type="match status" value="1"/>
</dbReference>
<feature type="region of interest" description="Disordered" evidence="4">
    <location>
        <begin position="410"/>
        <end position="435"/>
    </location>
</feature>
<dbReference type="Proteomes" id="UP000515180">
    <property type="component" value="Unplaced"/>
</dbReference>
<dbReference type="SUPFAM" id="SSF56104">
    <property type="entry name" value="SAICAR synthase-like"/>
    <property type="match status" value="1"/>
</dbReference>
<dbReference type="Gene3D" id="3.30.800.10">
    <property type="entry name" value="Phosphatidylinositol Phosphate Kinase II Beta"/>
    <property type="match status" value="1"/>
</dbReference>
<feature type="region of interest" description="Disordered" evidence="4">
    <location>
        <begin position="354"/>
        <end position="393"/>
    </location>
</feature>
<evidence type="ECO:0000313" key="7">
    <source>
        <dbReference type="RefSeq" id="XP_012238732.1"/>
    </source>
</evidence>
<feature type="compositionally biased region" description="Polar residues" evidence="4">
    <location>
        <begin position="593"/>
        <end position="607"/>
    </location>
</feature>
<dbReference type="OrthoDB" id="70770at2759"/>
<dbReference type="PANTHER" id="PTHR23086:SF101">
    <property type="entry name" value="LP03320P-RELATED"/>
    <property type="match status" value="1"/>
</dbReference>
<accession>A0A6P3UQ71</accession>
<dbReference type="PROSITE" id="PS51455">
    <property type="entry name" value="PIPK"/>
    <property type="match status" value="1"/>
</dbReference>
<dbReference type="GeneID" id="100748690"/>
<keyword evidence="2" id="KW-0963">Cytoplasm</keyword>
<feature type="domain" description="PIPK" evidence="5">
    <location>
        <begin position="94"/>
        <end position="497"/>
    </location>
</feature>
<dbReference type="RefSeq" id="XP_012238732.1">
    <property type="nucleotide sequence ID" value="XM_012383309.3"/>
</dbReference>
<evidence type="ECO:0000259" key="5">
    <source>
        <dbReference type="PROSITE" id="PS51455"/>
    </source>
</evidence>
<keyword evidence="3" id="KW-0067">ATP-binding</keyword>
<keyword evidence="3" id="KW-0418">Kinase</keyword>
<dbReference type="InterPro" id="IPR027483">
    <property type="entry name" value="PInositol-4-P-4/5-kinase_C_sf"/>
</dbReference>
<dbReference type="SMART" id="SM00330">
    <property type="entry name" value="PIPKc"/>
    <property type="match status" value="1"/>
</dbReference>
<evidence type="ECO:0000256" key="2">
    <source>
        <dbReference type="ARBA" id="ARBA00022490"/>
    </source>
</evidence>